<dbReference type="AlphaFoldDB" id="A0A8X6UN40"/>
<evidence type="ECO:0000313" key="2">
    <source>
        <dbReference type="EMBL" id="GFU60532.1"/>
    </source>
</evidence>
<organism evidence="2 3">
    <name type="scientific">Nephila pilipes</name>
    <name type="common">Giant wood spider</name>
    <name type="synonym">Nephila maculata</name>
    <dbReference type="NCBI Taxonomy" id="299642"/>
    <lineage>
        <taxon>Eukaryota</taxon>
        <taxon>Metazoa</taxon>
        <taxon>Ecdysozoa</taxon>
        <taxon>Arthropoda</taxon>
        <taxon>Chelicerata</taxon>
        <taxon>Arachnida</taxon>
        <taxon>Araneae</taxon>
        <taxon>Araneomorphae</taxon>
        <taxon>Entelegynae</taxon>
        <taxon>Araneoidea</taxon>
        <taxon>Nephilidae</taxon>
        <taxon>Nephila</taxon>
    </lineage>
</organism>
<dbReference type="Proteomes" id="UP000887013">
    <property type="component" value="Unassembled WGS sequence"/>
</dbReference>
<gene>
    <name evidence="2" type="ORF">NPIL_566021</name>
</gene>
<sequence>MDVPFSMYNTETTLRPSSSKTHHYLNRHCPQTHWTKSLHFNNAWERTQLIRRRSDTNPHVTILTQDIYSCSGVEKGRG</sequence>
<evidence type="ECO:0000256" key="1">
    <source>
        <dbReference type="SAM" id="MobiDB-lite"/>
    </source>
</evidence>
<dbReference type="EMBL" id="BMAW01040680">
    <property type="protein sequence ID" value="GFU60532.1"/>
    <property type="molecule type" value="Genomic_DNA"/>
</dbReference>
<feature type="compositionally biased region" description="Polar residues" evidence="1">
    <location>
        <begin position="7"/>
        <end position="19"/>
    </location>
</feature>
<accession>A0A8X6UN40</accession>
<comment type="caution">
    <text evidence="2">The sequence shown here is derived from an EMBL/GenBank/DDBJ whole genome shotgun (WGS) entry which is preliminary data.</text>
</comment>
<protein>
    <submittedName>
        <fullName evidence="2">Uncharacterized protein</fullName>
    </submittedName>
</protein>
<proteinExistence type="predicted"/>
<reference evidence="2" key="1">
    <citation type="submission" date="2020-08" db="EMBL/GenBank/DDBJ databases">
        <title>Multicomponent nature underlies the extraordinary mechanical properties of spider dragline silk.</title>
        <authorList>
            <person name="Kono N."/>
            <person name="Nakamura H."/>
            <person name="Mori M."/>
            <person name="Yoshida Y."/>
            <person name="Ohtoshi R."/>
            <person name="Malay A.D."/>
            <person name="Moran D.A.P."/>
            <person name="Tomita M."/>
            <person name="Numata K."/>
            <person name="Arakawa K."/>
        </authorList>
    </citation>
    <scope>NUCLEOTIDE SEQUENCE</scope>
</reference>
<keyword evidence="3" id="KW-1185">Reference proteome</keyword>
<evidence type="ECO:0000313" key="3">
    <source>
        <dbReference type="Proteomes" id="UP000887013"/>
    </source>
</evidence>
<feature type="region of interest" description="Disordered" evidence="1">
    <location>
        <begin position="1"/>
        <end position="22"/>
    </location>
</feature>
<name>A0A8X6UN40_NEPPI</name>